<dbReference type="AlphaFoldDB" id="A0A2H6BU50"/>
<reference evidence="2" key="1">
    <citation type="submission" date="2017-12" db="EMBL/GenBank/DDBJ databases">
        <title>Improved Draft Genome Sequence of Microcystis aeruginosa NIES-298, a Microcystin-Producing Cyanobacterium from Lake Kasumigaura, Japan.</title>
        <authorList>
            <person name="Yamaguchi H."/>
            <person name="Suzuki S."/>
            <person name="Kawachi M."/>
        </authorList>
    </citation>
    <scope>NUCLEOTIDE SEQUENCE [LARGE SCALE GENOMIC DNA]</scope>
    <source>
        <strain evidence="2">NIES-298</strain>
    </source>
</reference>
<proteinExistence type="predicted"/>
<name>A0A2H6BU50_MICAE</name>
<organism evidence="1 2">
    <name type="scientific">Microcystis aeruginosa NIES-298</name>
    <dbReference type="NCBI Taxonomy" id="449468"/>
    <lineage>
        <taxon>Bacteria</taxon>
        <taxon>Bacillati</taxon>
        <taxon>Cyanobacteriota</taxon>
        <taxon>Cyanophyceae</taxon>
        <taxon>Oscillatoriophycideae</taxon>
        <taxon>Chroococcales</taxon>
        <taxon>Microcystaceae</taxon>
        <taxon>Microcystis</taxon>
    </lineage>
</organism>
<comment type="caution">
    <text evidence="1">The sequence shown here is derived from an EMBL/GenBank/DDBJ whole genome shotgun (WGS) entry which is preliminary data.</text>
</comment>
<protein>
    <submittedName>
        <fullName evidence="1">Uncharacterized protein</fullName>
    </submittedName>
</protein>
<evidence type="ECO:0000313" key="2">
    <source>
        <dbReference type="Proteomes" id="UP000236321"/>
    </source>
</evidence>
<sequence>MSREQGEAVRAFVLKFPIRSLNAVQLSPLNSSKLDNVVDIVTEKDRIRERILKAG</sequence>
<dbReference type="Proteomes" id="UP000236321">
    <property type="component" value="Unassembled WGS sequence"/>
</dbReference>
<evidence type="ECO:0000313" key="1">
    <source>
        <dbReference type="EMBL" id="GBD53699.1"/>
    </source>
</evidence>
<dbReference type="EMBL" id="BEYQ01000008">
    <property type="protein sequence ID" value="GBD53699.1"/>
    <property type="molecule type" value="Genomic_DNA"/>
</dbReference>
<gene>
    <name evidence="1" type="ORF">BGM30_27920</name>
</gene>
<accession>A0A2H6BU50</accession>